<sequence length="557" mass="63396">MAVIRRQLLEMLEGSIRRLTGPNIEEDSVTPEVQLEIPKHPEYGDYATNAAMSLTRILKRSPREIAKAVVESLDDPAGILHKVEIAGPGFINFFIRPSAWHHVLETIMADPDGYGRQDLGRGRKVQVEFVSANPTGPLHIGHGRGAATGDVLANILELCGYKVDREYYINDAGKQMDTLGRSLFYRYRQLLGEAVDFPEDHYKGAYLLDLARRFRETFGDGYRDASEDQVLEIFTRYAGERILEGIREDLEVFGVTFDAWFSERNLHREDAIRKTIEELEARGYIYEHEGAKWFRSTAFGDEKDRVVVRANGVSTYFAADLAYHKNKFDRNYELVVDVWGADHHGYVPRMLAGVQALGRNRDDLRIVLVQLVNLLRGGKPVAMSTRAGEFVTLREVIDEVGKDAARFIFLTRRSDSHLDFDLEVAKMQSNDNPVYYVQYAHARLCSVFEVARERGVPCEWRRPPDLDPLTGPQEVDLMKLLGEYPEVLANSARYLEPHRIPYYLNELVALFHSYYNHNRILGEDEAVTQARLYLAAALRVVIRNGLSVLGVTAPEKM</sequence>
<keyword evidence="9 11" id="KW-0030">Aminoacyl-tRNA synthetase</keyword>
<dbReference type="AlphaFoldDB" id="A0A4P8L2H3"/>
<dbReference type="PANTHER" id="PTHR11956">
    <property type="entry name" value="ARGINYL-TRNA SYNTHETASE"/>
    <property type="match status" value="1"/>
</dbReference>
<dbReference type="Gene3D" id="3.40.50.620">
    <property type="entry name" value="HUPs"/>
    <property type="match status" value="1"/>
</dbReference>
<evidence type="ECO:0000256" key="8">
    <source>
        <dbReference type="ARBA" id="ARBA00022917"/>
    </source>
</evidence>
<evidence type="ECO:0000256" key="10">
    <source>
        <dbReference type="ARBA" id="ARBA00049339"/>
    </source>
</evidence>
<evidence type="ECO:0000313" key="16">
    <source>
        <dbReference type="Proteomes" id="UP000298602"/>
    </source>
</evidence>
<dbReference type="FunFam" id="3.40.50.620:FF:000062">
    <property type="entry name" value="Arginine--tRNA ligase"/>
    <property type="match status" value="1"/>
</dbReference>
<dbReference type="CDD" id="cd07956">
    <property type="entry name" value="Anticodon_Ia_Arg"/>
    <property type="match status" value="1"/>
</dbReference>
<reference evidence="15 16" key="1">
    <citation type="submission" date="2019-05" db="EMBL/GenBank/DDBJ databases">
        <title>The Complete Genome Sequence of the n-alkane-degrading Desulfoglaeba alkanexedens ALDC reveals multiple alkylsuccinate synthase gene clusters.</title>
        <authorList>
            <person name="Callaghan A.V."/>
            <person name="Davidova I.A."/>
            <person name="Duncan K.E."/>
            <person name="Morris B."/>
            <person name="McInerney M.J."/>
        </authorList>
    </citation>
    <scope>NUCLEOTIDE SEQUENCE [LARGE SCALE GENOMIC DNA]</scope>
    <source>
        <strain evidence="15 16">ALDC</strain>
    </source>
</reference>
<dbReference type="EC" id="6.1.1.19" evidence="11"/>
<reference evidence="15 16" key="2">
    <citation type="submission" date="2019-05" db="EMBL/GenBank/DDBJ databases">
        <authorList>
            <person name="Suflita J.M."/>
            <person name="Marks C.R."/>
        </authorList>
    </citation>
    <scope>NUCLEOTIDE SEQUENCE [LARGE SCALE GENOMIC DNA]</scope>
    <source>
        <strain evidence="15 16">ALDC</strain>
    </source>
</reference>
<comment type="catalytic activity">
    <reaction evidence="10 11">
        <text>tRNA(Arg) + L-arginine + ATP = L-arginyl-tRNA(Arg) + AMP + diphosphate</text>
        <dbReference type="Rhea" id="RHEA:20301"/>
        <dbReference type="Rhea" id="RHEA-COMP:9658"/>
        <dbReference type="Rhea" id="RHEA-COMP:9673"/>
        <dbReference type="ChEBI" id="CHEBI:30616"/>
        <dbReference type="ChEBI" id="CHEBI:32682"/>
        <dbReference type="ChEBI" id="CHEBI:33019"/>
        <dbReference type="ChEBI" id="CHEBI:78442"/>
        <dbReference type="ChEBI" id="CHEBI:78513"/>
        <dbReference type="ChEBI" id="CHEBI:456215"/>
        <dbReference type="EC" id="6.1.1.19"/>
    </reaction>
</comment>
<dbReference type="RefSeq" id="WP_137422922.1">
    <property type="nucleotide sequence ID" value="NZ_CP040098.1"/>
</dbReference>
<name>A0A4P8L2H3_9BACT</name>
<evidence type="ECO:0000313" key="15">
    <source>
        <dbReference type="EMBL" id="QCQ20952.1"/>
    </source>
</evidence>
<keyword evidence="6 11" id="KW-0547">Nucleotide-binding</keyword>
<dbReference type="Proteomes" id="UP000298602">
    <property type="component" value="Chromosome"/>
</dbReference>
<dbReference type="GO" id="GO:0005524">
    <property type="term" value="F:ATP binding"/>
    <property type="evidence" value="ECO:0007669"/>
    <property type="project" value="UniProtKB-UniRule"/>
</dbReference>
<keyword evidence="8 11" id="KW-0648">Protein biosynthesis</keyword>
<evidence type="ECO:0000256" key="3">
    <source>
        <dbReference type="ARBA" id="ARBA00011245"/>
    </source>
</evidence>
<evidence type="ECO:0000259" key="13">
    <source>
        <dbReference type="SMART" id="SM00836"/>
    </source>
</evidence>
<comment type="subunit">
    <text evidence="3 11">Monomer.</text>
</comment>
<evidence type="ECO:0000256" key="12">
    <source>
        <dbReference type="RuleBase" id="RU363038"/>
    </source>
</evidence>
<dbReference type="PRINTS" id="PR01038">
    <property type="entry name" value="TRNASYNTHARG"/>
</dbReference>
<evidence type="ECO:0000256" key="2">
    <source>
        <dbReference type="ARBA" id="ARBA00005594"/>
    </source>
</evidence>
<organism evidence="15 16">
    <name type="scientific">Desulfoglaeba alkanexedens ALDC</name>
    <dbReference type="NCBI Taxonomy" id="980445"/>
    <lineage>
        <taxon>Bacteria</taxon>
        <taxon>Pseudomonadati</taxon>
        <taxon>Thermodesulfobacteriota</taxon>
        <taxon>Syntrophobacteria</taxon>
        <taxon>Syntrophobacterales</taxon>
        <taxon>Syntrophobacteraceae</taxon>
        <taxon>Desulfoglaeba</taxon>
    </lineage>
</organism>
<evidence type="ECO:0000256" key="11">
    <source>
        <dbReference type="HAMAP-Rule" id="MF_00123"/>
    </source>
</evidence>
<dbReference type="GO" id="GO:0005737">
    <property type="term" value="C:cytoplasm"/>
    <property type="evidence" value="ECO:0007669"/>
    <property type="project" value="UniProtKB-SubCell"/>
</dbReference>
<keyword evidence="4 11" id="KW-0963">Cytoplasm</keyword>
<dbReference type="InterPro" id="IPR001412">
    <property type="entry name" value="aa-tRNA-synth_I_CS"/>
</dbReference>
<dbReference type="GO" id="GO:0006420">
    <property type="term" value="P:arginyl-tRNA aminoacylation"/>
    <property type="evidence" value="ECO:0007669"/>
    <property type="project" value="UniProtKB-UniRule"/>
</dbReference>
<dbReference type="PANTHER" id="PTHR11956:SF5">
    <property type="entry name" value="ARGININE--TRNA LIGASE, CYTOPLASMIC"/>
    <property type="match status" value="1"/>
</dbReference>
<evidence type="ECO:0000256" key="6">
    <source>
        <dbReference type="ARBA" id="ARBA00022741"/>
    </source>
</evidence>
<dbReference type="SMART" id="SM00836">
    <property type="entry name" value="DALR_1"/>
    <property type="match status" value="1"/>
</dbReference>
<protein>
    <recommendedName>
        <fullName evidence="11">Arginine--tRNA ligase</fullName>
        <ecNumber evidence="11">6.1.1.19</ecNumber>
    </recommendedName>
    <alternativeName>
        <fullName evidence="11">Arginyl-tRNA synthetase</fullName>
        <shortName evidence="11">ArgRS</shortName>
    </alternativeName>
</protein>
<dbReference type="InterPro" id="IPR001278">
    <property type="entry name" value="Arg-tRNA-ligase"/>
</dbReference>
<dbReference type="EMBL" id="CP040098">
    <property type="protein sequence ID" value="QCQ20952.1"/>
    <property type="molecule type" value="Genomic_DNA"/>
</dbReference>
<evidence type="ECO:0000256" key="5">
    <source>
        <dbReference type="ARBA" id="ARBA00022598"/>
    </source>
</evidence>
<dbReference type="SUPFAM" id="SSF52374">
    <property type="entry name" value="Nucleotidylyl transferase"/>
    <property type="match status" value="1"/>
</dbReference>
<dbReference type="Pfam" id="PF03485">
    <property type="entry name" value="Arg_tRNA_synt_N"/>
    <property type="match status" value="1"/>
</dbReference>
<feature type="domain" description="Arginyl tRNA synthetase N-terminal" evidence="14">
    <location>
        <begin position="6"/>
        <end position="95"/>
    </location>
</feature>
<proteinExistence type="inferred from homology"/>
<keyword evidence="7 11" id="KW-0067">ATP-binding</keyword>
<keyword evidence="16" id="KW-1185">Reference proteome</keyword>
<dbReference type="InterPro" id="IPR005148">
    <property type="entry name" value="Arg-tRNA-synth_N"/>
</dbReference>
<evidence type="ECO:0000256" key="1">
    <source>
        <dbReference type="ARBA" id="ARBA00004496"/>
    </source>
</evidence>
<comment type="similarity">
    <text evidence="2 11 12">Belongs to the class-I aminoacyl-tRNA synthetase family.</text>
</comment>
<dbReference type="InterPro" id="IPR008909">
    <property type="entry name" value="DALR_anticod-bd"/>
</dbReference>
<feature type="domain" description="DALR anticodon binding" evidence="13">
    <location>
        <begin position="437"/>
        <end position="557"/>
    </location>
</feature>
<dbReference type="FunFam" id="1.10.730.10:FF:000008">
    <property type="entry name" value="Arginine--tRNA ligase"/>
    <property type="match status" value="1"/>
</dbReference>
<dbReference type="SUPFAM" id="SSF47323">
    <property type="entry name" value="Anticodon-binding domain of a subclass of class I aminoacyl-tRNA synthetases"/>
    <property type="match status" value="1"/>
</dbReference>
<dbReference type="HAMAP" id="MF_00123">
    <property type="entry name" value="Arg_tRNA_synth"/>
    <property type="match status" value="1"/>
</dbReference>
<dbReference type="OrthoDB" id="9803211at2"/>
<dbReference type="GO" id="GO:0004814">
    <property type="term" value="F:arginine-tRNA ligase activity"/>
    <property type="evidence" value="ECO:0007669"/>
    <property type="project" value="UniProtKB-UniRule"/>
</dbReference>
<evidence type="ECO:0000256" key="9">
    <source>
        <dbReference type="ARBA" id="ARBA00023146"/>
    </source>
</evidence>
<comment type="subcellular location">
    <subcellularLocation>
        <location evidence="1 11">Cytoplasm</location>
    </subcellularLocation>
</comment>
<evidence type="ECO:0000256" key="4">
    <source>
        <dbReference type="ARBA" id="ARBA00022490"/>
    </source>
</evidence>
<dbReference type="SMART" id="SM01016">
    <property type="entry name" value="Arg_tRNA_synt_N"/>
    <property type="match status" value="1"/>
</dbReference>
<dbReference type="PROSITE" id="PS00178">
    <property type="entry name" value="AA_TRNA_LIGASE_I"/>
    <property type="match status" value="1"/>
</dbReference>
<dbReference type="InterPro" id="IPR009080">
    <property type="entry name" value="tRNAsynth_Ia_anticodon-bd"/>
</dbReference>
<dbReference type="InterPro" id="IPR036695">
    <property type="entry name" value="Arg-tRNA-synth_N_sf"/>
</dbReference>
<dbReference type="CDD" id="cd00671">
    <property type="entry name" value="ArgRS_core"/>
    <property type="match status" value="1"/>
</dbReference>
<dbReference type="Pfam" id="PF05746">
    <property type="entry name" value="DALR_1"/>
    <property type="match status" value="1"/>
</dbReference>
<dbReference type="KEGG" id="dax:FDQ92_01290"/>
<dbReference type="NCBIfam" id="TIGR00456">
    <property type="entry name" value="argS"/>
    <property type="match status" value="1"/>
</dbReference>
<dbReference type="InterPro" id="IPR035684">
    <property type="entry name" value="ArgRS_core"/>
</dbReference>
<keyword evidence="5 11" id="KW-0436">Ligase</keyword>
<dbReference type="FunFam" id="3.30.1360.70:FF:000003">
    <property type="entry name" value="Arginine--tRNA ligase"/>
    <property type="match status" value="1"/>
</dbReference>
<evidence type="ECO:0000256" key="7">
    <source>
        <dbReference type="ARBA" id="ARBA00022840"/>
    </source>
</evidence>
<dbReference type="Gene3D" id="1.10.730.10">
    <property type="entry name" value="Isoleucyl-tRNA Synthetase, Domain 1"/>
    <property type="match status" value="1"/>
</dbReference>
<feature type="short sequence motif" description="'HIGH' region" evidence="11">
    <location>
        <begin position="132"/>
        <end position="142"/>
    </location>
</feature>
<dbReference type="InterPro" id="IPR014729">
    <property type="entry name" value="Rossmann-like_a/b/a_fold"/>
</dbReference>
<gene>
    <name evidence="11" type="primary">argS</name>
    <name evidence="15" type="ORF">FDQ92_01290</name>
</gene>
<accession>A0A4P8L2H3</accession>
<evidence type="ECO:0000259" key="14">
    <source>
        <dbReference type="SMART" id="SM01016"/>
    </source>
</evidence>
<dbReference type="Pfam" id="PF00750">
    <property type="entry name" value="tRNA-synt_1d"/>
    <property type="match status" value="1"/>
</dbReference>
<dbReference type="Gene3D" id="3.30.1360.70">
    <property type="entry name" value="Arginyl tRNA synthetase N-terminal domain"/>
    <property type="match status" value="1"/>
</dbReference>
<dbReference type="SUPFAM" id="SSF55190">
    <property type="entry name" value="Arginyl-tRNA synthetase (ArgRS), N-terminal 'additional' domain"/>
    <property type="match status" value="1"/>
</dbReference>